<keyword evidence="1" id="KW-0812">Transmembrane</keyword>
<accession>A0ABW4ZFB6</accession>
<dbReference type="EMBL" id="JBHUJB010000089">
    <property type="protein sequence ID" value="MFD2160691.1"/>
    <property type="molecule type" value="Genomic_DNA"/>
</dbReference>
<dbReference type="Proteomes" id="UP001597389">
    <property type="component" value="Unassembled WGS sequence"/>
</dbReference>
<keyword evidence="1" id="KW-1133">Transmembrane helix</keyword>
<protein>
    <submittedName>
        <fullName evidence="2">Phage holin family protein</fullName>
    </submittedName>
</protein>
<keyword evidence="1" id="KW-0472">Membrane</keyword>
<gene>
    <name evidence="2" type="ORF">ACFSW8_17435</name>
</gene>
<keyword evidence="3" id="KW-1185">Reference proteome</keyword>
<dbReference type="Pfam" id="PF07332">
    <property type="entry name" value="Phage_holin_3_6"/>
    <property type="match status" value="1"/>
</dbReference>
<feature type="transmembrane region" description="Helical" evidence="1">
    <location>
        <begin position="56"/>
        <end position="79"/>
    </location>
</feature>
<dbReference type="InterPro" id="IPR009937">
    <property type="entry name" value="Phage_holin_3_6"/>
</dbReference>
<dbReference type="RefSeq" id="WP_377089818.1">
    <property type="nucleotide sequence ID" value="NZ_JBHSJL010000014.1"/>
</dbReference>
<evidence type="ECO:0000313" key="2">
    <source>
        <dbReference type="EMBL" id="MFD2160691.1"/>
    </source>
</evidence>
<proteinExistence type="predicted"/>
<organism evidence="2 3">
    <name type="scientific">Rubritalea tangerina</name>
    <dbReference type="NCBI Taxonomy" id="430798"/>
    <lineage>
        <taxon>Bacteria</taxon>
        <taxon>Pseudomonadati</taxon>
        <taxon>Verrucomicrobiota</taxon>
        <taxon>Verrucomicrobiia</taxon>
        <taxon>Verrucomicrobiales</taxon>
        <taxon>Rubritaleaceae</taxon>
        <taxon>Rubritalea</taxon>
    </lineage>
</organism>
<comment type="caution">
    <text evidence="2">The sequence shown here is derived from an EMBL/GenBank/DDBJ whole genome shotgun (WGS) entry which is preliminary data.</text>
</comment>
<feature type="transmembrane region" description="Helical" evidence="1">
    <location>
        <begin position="91"/>
        <end position="113"/>
    </location>
</feature>
<sequence length="148" mass="16551">MSDDTPPKHEFTLKDTLEYLKDSGADYMRAKAELASIEAKEAAEESAKRAAIGAKLAFAGLFSYILLLVTLIGACTNLLEGKMMVIGEQHIGTWPIVTFGFFLIHLLCVFIFLDKLKTASKKVLFEHTVAELEKDKKWLEQIKANNEN</sequence>
<name>A0ABW4ZFB6_9BACT</name>
<evidence type="ECO:0000256" key="1">
    <source>
        <dbReference type="SAM" id="Phobius"/>
    </source>
</evidence>
<reference evidence="3" key="1">
    <citation type="journal article" date="2019" name="Int. J. Syst. Evol. Microbiol.">
        <title>The Global Catalogue of Microorganisms (GCM) 10K type strain sequencing project: providing services to taxonomists for standard genome sequencing and annotation.</title>
        <authorList>
            <consortium name="The Broad Institute Genomics Platform"/>
            <consortium name="The Broad Institute Genome Sequencing Center for Infectious Disease"/>
            <person name="Wu L."/>
            <person name="Ma J."/>
        </authorList>
    </citation>
    <scope>NUCLEOTIDE SEQUENCE [LARGE SCALE GENOMIC DNA]</scope>
    <source>
        <strain evidence="3">CCUG 57942</strain>
    </source>
</reference>
<evidence type="ECO:0000313" key="3">
    <source>
        <dbReference type="Proteomes" id="UP001597389"/>
    </source>
</evidence>